<organism evidence="1 2">
    <name type="scientific">Novosphingobium sediminis</name>
    <dbReference type="NCBI Taxonomy" id="707214"/>
    <lineage>
        <taxon>Bacteria</taxon>
        <taxon>Pseudomonadati</taxon>
        <taxon>Pseudomonadota</taxon>
        <taxon>Alphaproteobacteria</taxon>
        <taxon>Sphingomonadales</taxon>
        <taxon>Sphingomonadaceae</taxon>
        <taxon>Novosphingobium</taxon>
    </lineage>
</organism>
<dbReference type="Proteomes" id="UP000321464">
    <property type="component" value="Unassembled WGS sequence"/>
</dbReference>
<keyword evidence="2" id="KW-1185">Reference proteome</keyword>
<comment type="caution">
    <text evidence="1">The sequence shown here is derived from an EMBL/GenBank/DDBJ whole genome shotgun (WGS) entry which is preliminary data.</text>
</comment>
<protein>
    <submittedName>
        <fullName evidence="1">Uncharacterized protein</fullName>
    </submittedName>
</protein>
<accession>A0A512AID2</accession>
<sequence>MAFEQGFAGAEFGKDLVFEHGSLIMGGLPGPRAVCQAWVHSEGAGTALRWTEGLHEGQTRLIPLIRIAP</sequence>
<evidence type="ECO:0000313" key="2">
    <source>
        <dbReference type="Proteomes" id="UP000321464"/>
    </source>
</evidence>
<reference evidence="1 2" key="1">
    <citation type="submission" date="2019-07" db="EMBL/GenBank/DDBJ databases">
        <title>Whole genome shotgun sequence of Novosphingobium sediminis NBRC 106119.</title>
        <authorList>
            <person name="Hosoyama A."/>
            <person name="Uohara A."/>
            <person name="Ohji S."/>
            <person name="Ichikawa N."/>
        </authorList>
    </citation>
    <scope>NUCLEOTIDE SEQUENCE [LARGE SCALE GENOMIC DNA]</scope>
    <source>
        <strain evidence="1 2">NBRC 106119</strain>
    </source>
</reference>
<proteinExistence type="predicted"/>
<dbReference type="AlphaFoldDB" id="A0A512AID2"/>
<dbReference type="EMBL" id="BJYR01000008">
    <property type="protein sequence ID" value="GEN99382.1"/>
    <property type="molecule type" value="Genomic_DNA"/>
</dbReference>
<name>A0A512AID2_9SPHN</name>
<evidence type="ECO:0000313" key="1">
    <source>
        <dbReference type="EMBL" id="GEN99382.1"/>
    </source>
</evidence>
<gene>
    <name evidence="1" type="ORF">NSE01_12150</name>
</gene>